<proteinExistence type="predicted"/>
<dbReference type="SUPFAM" id="SSF53850">
    <property type="entry name" value="Periplasmic binding protein-like II"/>
    <property type="match status" value="1"/>
</dbReference>
<reference evidence="2 4" key="1">
    <citation type="submission" date="2016-03" db="EMBL/GenBank/DDBJ databases">
        <title>Complete genome of Aminobacter aminovorans KCTC 2477.</title>
        <authorList>
            <person name="Kim K.M."/>
        </authorList>
    </citation>
    <scope>NUCLEOTIDE SEQUENCE [LARGE SCALE GENOMIC DNA]</scope>
    <source>
        <strain evidence="2 4">KCTC 2477</strain>
    </source>
</reference>
<dbReference type="EMBL" id="CP015005">
    <property type="protein sequence ID" value="AMS40137.1"/>
    <property type="molecule type" value="Genomic_DNA"/>
</dbReference>
<name>A0AAC8YKQ0_AMIAI</name>
<evidence type="ECO:0000313" key="4">
    <source>
        <dbReference type="Proteomes" id="UP000075755"/>
    </source>
</evidence>
<gene>
    <name evidence="2" type="ORF">AA2016_1202</name>
    <name evidence="3" type="ORF">FHS67_006221</name>
</gene>
<evidence type="ECO:0000313" key="3">
    <source>
        <dbReference type="EMBL" id="MBB3709862.1"/>
    </source>
</evidence>
<organism evidence="2 4">
    <name type="scientific">Aminobacter aminovorans</name>
    <name type="common">Chelatobacter heintzii</name>
    <dbReference type="NCBI Taxonomy" id="83263"/>
    <lineage>
        <taxon>Bacteria</taxon>
        <taxon>Pseudomonadati</taxon>
        <taxon>Pseudomonadota</taxon>
        <taxon>Alphaproteobacteria</taxon>
        <taxon>Hyphomicrobiales</taxon>
        <taxon>Phyllobacteriaceae</taxon>
        <taxon>Aminobacter</taxon>
    </lineage>
</organism>
<protein>
    <recommendedName>
        <fullName evidence="1">LysR substrate-binding domain-containing protein</fullName>
    </recommendedName>
</protein>
<sequence length="92" mass="10293">MAPTRGLHVTPLCTMKLCVICRREDRSQFGAFVQASDLLDRPLILSGYPNTLTLYVTEAFARFDAKPHICCEVNTGTLGHIPINGIPIWHRL</sequence>
<dbReference type="Pfam" id="PF03466">
    <property type="entry name" value="LysR_substrate"/>
    <property type="match status" value="1"/>
</dbReference>
<dbReference type="RefSeq" id="WP_067956417.1">
    <property type="nucleotide sequence ID" value="NZ_CP015005.1"/>
</dbReference>
<dbReference type="Gene3D" id="3.40.190.290">
    <property type="match status" value="1"/>
</dbReference>
<dbReference type="InterPro" id="IPR005119">
    <property type="entry name" value="LysR_subst-bd"/>
</dbReference>
<dbReference type="KEGG" id="aak:AA2016_1202"/>
<dbReference type="EMBL" id="JACICB010000037">
    <property type="protein sequence ID" value="MBB3709862.1"/>
    <property type="molecule type" value="Genomic_DNA"/>
</dbReference>
<dbReference type="Proteomes" id="UP000577697">
    <property type="component" value="Unassembled WGS sequence"/>
</dbReference>
<keyword evidence="5" id="KW-1185">Reference proteome</keyword>
<dbReference type="Proteomes" id="UP000075755">
    <property type="component" value="Chromosome"/>
</dbReference>
<evidence type="ECO:0000313" key="2">
    <source>
        <dbReference type="EMBL" id="AMS40137.1"/>
    </source>
</evidence>
<evidence type="ECO:0000313" key="5">
    <source>
        <dbReference type="Proteomes" id="UP000577697"/>
    </source>
</evidence>
<accession>A0AAC8YKQ0</accession>
<reference evidence="3 5" key="2">
    <citation type="submission" date="2020-08" db="EMBL/GenBank/DDBJ databases">
        <title>Genomic Encyclopedia of Type Strains, Phase IV (KMG-IV): sequencing the most valuable type-strain genomes for metagenomic binning, comparative biology and taxonomic classification.</title>
        <authorList>
            <person name="Goeker M."/>
        </authorList>
    </citation>
    <scope>NUCLEOTIDE SEQUENCE [LARGE SCALE GENOMIC DNA]</scope>
    <source>
        <strain evidence="3 5">DSM 10368</strain>
    </source>
</reference>
<feature type="domain" description="LysR substrate-binding" evidence="1">
    <location>
        <begin position="5"/>
        <end position="75"/>
    </location>
</feature>
<evidence type="ECO:0000259" key="1">
    <source>
        <dbReference type="Pfam" id="PF03466"/>
    </source>
</evidence>
<dbReference type="AlphaFoldDB" id="A0AAC8YKQ0"/>